<dbReference type="SMART" id="SM00530">
    <property type="entry name" value="HTH_XRE"/>
    <property type="match status" value="1"/>
</dbReference>
<dbReference type="CDD" id="cd00093">
    <property type="entry name" value="HTH_XRE"/>
    <property type="match status" value="1"/>
</dbReference>
<dbReference type="InterPro" id="IPR010982">
    <property type="entry name" value="Lambda_DNA-bd_dom_sf"/>
</dbReference>
<dbReference type="EMBL" id="BAAATZ010000029">
    <property type="protein sequence ID" value="GAA2734111.1"/>
    <property type="molecule type" value="Genomic_DNA"/>
</dbReference>
<evidence type="ECO:0000259" key="1">
    <source>
        <dbReference type="PROSITE" id="PS50943"/>
    </source>
</evidence>
<name>A0ABP6H0V1_9ACTN</name>
<gene>
    <name evidence="2" type="ORF">GCM10010439_55690</name>
</gene>
<organism evidence="2 3">
    <name type="scientific">Actinocorallia aurantiaca</name>
    <dbReference type="NCBI Taxonomy" id="46204"/>
    <lineage>
        <taxon>Bacteria</taxon>
        <taxon>Bacillati</taxon>
        <taxon>Actinomycetota</taxon>
        <taxon>Actinomycetes</taxon>
        <taxon>Streptosporangiales</taxon>
        <taxon>Thermomonosporaceae</taxon>
        <taxon>Actinocorallia</taxon>
    </lineage>
</organism>
<keyword evidence="3" id="KW-1185">Reference proteome</keyword>
<comment type="caution">
    <text evidence="2">The sequence shown here is derived from an EMBL/GenBank/DDBJ whole genome shotgun (WGS) entry which is preliminary data.</text>
</comment>
<proteinExistence type="predicted"/>
<accession>A0ABP6H0V1</accession>
<dbReference type="RefSeq" id="WP_344454499.1">
    <property type="nucleotide sequence ID" value="NZ_BAAATZ010000029.1"/>
</dbReference>
<evidence type="ECO:0000313" key="2">
    <source>
        <dbReference type="EMBL" id="GAA2734111.1"/>
    </source>
</evidence>
<feature type="domain" description="HTH cro/C1-type" evidence="1">
    <location>
        <begin position="20"/>
        <end position="75"/>
    </location>
</feature>
<dbReference type="PROSITE" id="PS50943">
    <property type="entry name" value="HTH_CROC1"/>
    <property type="match status" value="1"/>
</dbReference>
<reference evidence="3" key="1">
    <citation type="journal article" date="2019" name="Int. J. Syst. Evol. Microbiol.">
        <title>The Global Catalogue of Microorganisms (GCM) 10K type strain sequencing project: providing services to taxonomists for standard genome sequencing and annotation.</title>
        <authorList>
            <consortium name="The Broad Institute Genomics Platform"/>
            <consortium name="The Broad Institute Genome Sequencing Center for Infectious Disease"/>
            <person name="Wu L."/>
            <person name="Ma J."/>
        </authorList>
    </citation>
    <scope>NUCLEOTIDE SEQUENCE [LARGE SCALE GENOMIC DNA]</scope>
    <source>
        <strain evidence="3">JCM 8201</strain>
    </source>
</reference>
<dbReference type="Pfam" id="PF01381">
    <property type="entry name" value="HTH_3"/>
    <property type="match status" value="1"/>
</dbReference>
<dbReference type="Gene3D" id="1.10.260.40">
    <property type="entry name" value="lambda repressor-like DNA-binding domains"/>
    <property type="match status" value="1"/>
</dbReference>
<dbReference type="InterPro" id="IPR001387">
    <property type="entry name" value="Cro/C1-type_HTH"/>
</dbReference>
<evidence type="ECO:0000313" key="3">
    <source>
        <dbReference type="Proteomes" id="UP001501842"/>
    </source>
</evidence>
<protein>
    <recommendedName>
        <fullName evidence="1">HTH cro/C1-type domain-containing protein</fullName>
    </recommendedName>
</protein>
<sequence>MEEENSSKEHTEKPSLGQTIRRARLGFNISLRQLAKVIGKDPSYLRRIELDEYKRPNPDVLLLISRELGLDYNHLMNLTEHRVPSHLPSLTDYLAKNYSLDAVAAAKLAKQFKTTLSEYYASKIEELRTDD</sequence>
<dbReference type="Proteomes" id="UP001501842">
    <property type="component" value="Unassembled WGS sequence"/>
</dbReference>
<dbReference type="SUPFAM" id="SSF47413">
    <property type="entry name" value="lambda repressor-like DNA-binding domains"/>
    <property type="match status" value="1"/>
</dbReference>